<dbReference type="NCBIfam" id="TIGR01640">
    <property type="entry name" value="F_box_assoc_1"/>
    <property type="match status" value="1"/>
</dbReference>
<dbReference type="EMBL" id="OIVN01000744">
    <property type="protein sequence ID" value="SPC84938.1"/>
    <property type="molecule type" value="Genomic_DNA"/>
</dbReference>
<name>A0A2N9FCS9_FAGSY</name>
<proteinExistence type="predicted"/>
<evidence type="ECO:0000313" key="4">
    <source>
        <dbReference type="EMBL" id="SPD02656.1"/>
    </source>
</evidence>
<evidence type="ECO:0000259" key="2">
    <source>
        <dbReference type="Pfam" id="PF08268"/>
    </source>
</evidence>
<organism evidence="3">
    <name type="scientific">Fagus sylvatica</name>
    <name type="common">Beechnut</name>
    <dbReference type="NCBI Taxonomy" id="28930"/>
    <lineage>
        <taxon>Eukaryota</taxon>
        <taxon>Viridiplantae</taxon>
        <taxon>Streptophyta</taxon>
        <taxon>Embryophyta</taxon>
        <taxon>Tracheophyta</taxon>
        <taxon>Spermatophyta</taxon>
        <taxon>Magnoliopsida</taxon>
        <taxon>eudicotyledons</taxon>
        <taxon>Gunneridae</taxon>
        <taxon>Pentapetalae</taxon>
        <taxon>rosids</taxon>
        <taxon>fabids</taxon>
        <taxon>Fagales</taxon>
        <taxon>Fagaceae</taxon>
        <taxon>Fagus</taxon>
    </lineage>
</organism>
<evidence type="ECO:0000313" key="3">
    <source>
        <dbReference type="EMBL" id="SPC84938.1"/>
    </source>
</evidence>
<evidence type="ECO:0000259" key="1">
    <source>
        <dbReference type="Pfam" id="PF00646"/>
    </source>
</evidence>
<dbReference type="Pfam" id="PF08268">
    <property type="entry name" value="FBA_3"/>
    <property type="match status" value="1"/>
</dbReference>
<dbReference type="InterPro" id="IPR013187">
    <property type="entry name" value="F-box-assoc_dom_typ3"/>
</dbReference>
<gene>
    <name evidence="3" type="ORF">FSB_LOCUS12820</name>
    <name evidence="4" type="ORF">FSB_LOCUS30538</name>
</gene>
<sequence>MAKPMGNKMASLLRLVEERALSKEEKKKQQEALVPYLHKDFISNILIRLPLDALQRSRFVCKPWYTIINSPIFIDAHLRQSESVLIFLSSIRQDNLYPFSLPSIPSEKPNTVSVEAKFLQSESVPILSQPNTNPTLKFFIQFLEINDGKSKIGEYNLSCMGNLRATCNGLILLDNKLKKGGLIVVNPVTRKWISLPPGTLCPPRKEAYGFAFISATGEYKVVHLFRDDLGFISCEILILDTRIWRGVNGPSFGLLRWFGYMPVSAIGALHWVPDIDDSDYLVSMEVGNEKFHTINLPKSCRTHDRIVEMRGFLSLVSHDEEMNQIGIWILKCLGEPWTKHHSIKMGCILDMVPLFSSRIKGDMIFKRDEDGSFYAYDFQLQVMTKIEMENGSFPLSGSHLPHVNSLVSWSSMERSQNVFD</sequence>
<feature type="domain" description="F-box associated beta-propeller type 3" evidence="2">
    <location>
        <begin position="154"/>
        <end position="346"/>
    </location>
</feature>
<feature type="domain" description="F-box" evidence="1">
    <location>
        <begin position="40"/>
        <end position="73"/>
    </location>
</feature>
<dbReference type="SUPFAM" id="SSF81383">
    <property type="entry name" value="F-box domain"/>
    <property type="match status" value="1"/>
</dbReference>
<dbReference type="InterPro" id="IPR001810">
    <property type="entry name" value="F-box_dom"/>
</dbReference>
<dbReference type="InterPro" id="IPR017451">
    <property type="entry name" value="F-box-assoc_interact_dom"/>
</dbReference>
<dbReference type="InterPro" id="IPR036047">
    <property type="entry name" value="F-box-like_dom_sf"/>
</dbReference>
<evidence type="ECO:0008006" key="5">
    <source>
        <dbReference type="Google" id="ProtNLM"/>
    </source>
</evidence>
<dbReference type="InterPro" id="IPR050796">
    <property type="entry name" value="SCF_F-box_component"/>
</dbReference>
<dbReference type="PANTHER" id="PTHR31672">
    <property type="entry name" value="BNACNNG10540D PROTEIN"/>
    <property type="match status" value="1"/>
</dbReference>
<dbReference type="AlphaFoldDB" id="A0A2N9FCS9"/>
<protein>
    <recommendedName>
        <fullName evidence="5">F-box domain-containing protein</fullName>
    </recommendedName>
</protein>
<dbReference type="PANTHER" id="PTHR31672:SF11">
    <property type="entry name" value="F-BOX PROTEIN CPR1-LIKE ISOFORM X2"/>
    <property type="match status" value="1"/>
</dbReference>
<dbReference type="Pfam" id="PF00646">
    <property type="entry name" value="F-box"/>
    <property type="match status" value="1"/>
</dbReference>
<accession>A0A2N9FCS9</accession>
<reference evidence="3" key="1">
    <citation type="submission" date="2018-02" db="EMBL/GenBank/DDBJ databases">
        <authorList>
            <person name="Cohen D.B."/>
            <person name="Kent A.D."/>
        </authorList>
    </citation>
    <scope>NUCLEOTIDE SEQUENCE</scope>
</reference>
<dbReference type="EMBL" id="OIVN01002333">
    <property type="protein sequence ID" value="SPD02656.1"/>
    <property type="molecule type" value="Genomic_DNA"/>
</dbReference>